<sequence length="129" mass="14783">MSREVSVAQGCNGQLTEDGIPGKDCEDEPESQTLEQQSEQEREDKHQGSDKTRRDQHQQFDNRQEIQYYCCSVRCCIRDMWCWCWSDSLGCSCFFAARSISNQSKGVLMLHMRATESMLSNGKLPTAVF</sequence>
<dbReference type="EMBL" id="JAAMOB010000022">
    <property type="protein sequence ID" value="KAF4097449.1"/>
    <property type="molecule type" value="Genomic_DNA"/>
</dbReference>
<keyword evidence="3" id="KW-1185">Reference proteome</keyword>
<organism evidence="2 3">
    <name type="scientific">Onychostoma macrolepis</name>
    <dbReference type="NCBI Taxonomy" id="369639"/>
    <lineage>
        <taxon>Eukaryota</taxon>
        <taxon>Metazoa</taxon>
        <taxon>Chordata</taxon>
        <taxon>Craniata</taxon>
        <taxon>Vertebrata</taxon>
        <taxon>Euteleostomi</taxon>
        <taxon>Actinopterygii</taxon>
        <taxon>Neopterygii</taxon>
        <taxon>Teleostei</taxon>
        <taxon>Ostariophysi</taxon>
        <taxon>Cypriniformes</taxon>
        <taxon>Cyprinidae</taxon>
        <taxon>Acrossocheilinae</taxon>
        <taxon>Onychostoma</taxon>
    </lineage>
</organism>
<feature type="region of interest" description="Disordered" evidence="1">
    <location>
        <begin position="1"/>
        <end position="58"/>
    </location>
</feature>
<reference evidence="2 3" key="1">
    <citation type="submission" date="2020-04" db="EMBL/GenBank/DDBJ databases">
        <title>Chromosome-level genome assembly of a cyprinid fish Onychostoma macrolepis by integration of Nanopore Sequencing, Bionano and Hi-C technology.</title>
        <authorList>
            <person name="Wang D."/>
        </authorList>
    </citation>
    <scope>NUCLEOTIDE SEQUENCE [LARGE SCALE GENOMIC DNA]</scope>
    <source>
        <strain evidence="2">SWU-2019</strain>
        <tissue evidence="2">Muscle</tissue>
    </source>
</reference>
<dbReference type="AlphaFoldDB" id="A0A7J6BR07"/>
<proteinExistence type="predicted"/>
<comment type="caution">
    <text evidence="2">The sequence shown here is derived from an EMBL/GenBank/DDBJ whole genome shotgun (WGS) entry which is preliminary data.</text>
</comment>
<name>A0A7J6BR07_9TELE</name>
<accession>A0A7J6BR07</accession>
<evidence type="ECO:0000313" key="3">
    <source>
        <dbReference type="Proteomes" id="UP000579812"/>
    </source>
</evidence>
<evidence type="ECO:0000313" key="2">
    <source>
        <dbReference type="EMBL" id="KAF4097449.1"/>
    </source>
</evidence>
<feature type="compositionally biased region" description="Basic and acidic residues" evidence="1">
    <location>
        <begin position="39"/>
        <end position="58"/>
    </location>
</feature>
<protein>
    <submittedName>
        <fullName evidence="2">Uncharacterized protein</fullName>
    </submittedName>
</protein>
<gene>
    <name evidence="2" type="ORF">G5714_021457</name>
</gene>
<evidence type="ECO:0000256" key="1">
    <source>
        <dbReference type="SAM" id="MobiDB-lite"/>
    </source>
</evidence>
<dbReference type="Proteomes" id="UP000579812">
    <property type="component" value="Unassembled WGS sequence"/>
</dbReference>